<evidence type="ECO:0000259" key="4">
    <source>
        <dbReference type="PROSITE" id="PS50111"/>
    </source>
</evidence>
<reference evidence="5 6" key="1">
    <citation type="submission" date="2021-03" db="EMBL/GenBank/DDBJ databases">
        <title>Genomic Encyclopedia of Type Strains, Phase III (KMG-III): the genomes of soil and plant-associated and newly described type strains.</title>
        <authorList>
            <person name="Whitman W."/>
        </authorList>
    </citation>
    <scope>NUCLEOTIDE SEQUENCE [LARGE SCALE GENOMIC DNA]</scope>
    <source>
        <strain evidence="5 6">IMMIB AFH-6</strain>
    </source>
</reference>
<dbReference type="PANTHER" id="PTHR32089">
    <property type="entry name" value="METHYL-ACCEPTING CHEMOTAXIS PROTEIN MCPB"/>
    <property type="match status" value="1"/>
</dbReference>
<name>A0ABS4SG05_9PROT</name>
<dbReference type="PANTHER" id="PTHR32089:SF112">
    <property type="entry name" value="LYSOZYME-LIKE PROTEIN-RELATED"/>
    <property type="match status" value="1"/>
</dbReference>
<dbReference type="Proteomes" id="UP000781958">
    <property type="component" value="Unassembled WGS sequence"/>
</dbReference>
<gene>
    <name evidence="5" type="ORF">J2851_000644</name>
</gene>
<dbReference type="PROSITE" id="PS50111">
    <property type="entry name" value="CHEMOTAXIS_TRANSDUC_2"/>
    <property type="match status" value="1"/>
</dbReference>
<comment type="similarity">
    <text evidence="2">Belongs to the methyl-accepting chemotaxis (MCP) protein family.</text>
</comment>
<evidence type="ECO:0000256" key="3">
    <source>
        <dbReference type="PROSITE-ProRule" id="PRU00284"/>
    </source>
</evidence>
<evidence type="ECO:0000256" key="1">
    <source>
        <dbReference type="ARBA" id="ARBA00023224"/>
    </source>
</evidence>
<dbReference type="Pfam" id="PF00015">
    <property type="entry name" value="MCPsignal"/>
    <property type="match status" value="1"/>
</dbReference>
<protein>
    <submittedName>
        <fullName evidence="5">Methyl-accepting chemotaxis protein</fullName>
    </submittedName>
</protein>
<keyword evidence="1 3" id="KW-0807">Transducer</keyword>
<evidence type="ECO:0000313" key="6">
    <source>
        <dbReference type="Proteomes" id="UP000781958"/>
    </source>
</evidence>
<feature type="domain" description="Methyl-accepting transducer" evidence="4">
    <location>
        <begin position="18"/>
        <end position="254"/>
    </location>
</feature>
<dbReference type="InterPro" id="IPR004090">
    <property type="entry name" value="Chemotax_Me-accpt_rcpt"/>
</dbReference>
<evidence type="ECO:0000313" key="5">
    <source>
        <dbReference type="EMBL" id="MBP2290902.1"/>
    </source>
</evidence>
<dbReference type="SMART" id="SM00283">
    <property type="entry name" value="MA"/>
    <property type="match status" value="1"/>
</dbReference>
<dbReference type="SUPFAM" id="SSF58104">
    <property type="entry name" value="Methyl-accepting chemotaxis protein (MCP) signaling domain"/>
    <property type="match status" value="1"/>
</dbReference>
<keyword evidence="6" id="KW-1185">Reference proteome</keyword>
<dbReference type="RefSeq" id="WP_209763871.1">
    <property type="nucleotide sequence ID" value="NZ_JAGINP010000002.1"/>
</dbReference>
<dbReference type="PRINTS" id="PR00260">
    <property type="entry name" value="CHEMTRNSDUCR"/>
</dbReference>
<proteinExistence type="inferred from homology"/>
<sequence>MDSGFGNRAHLISDIAVEAGNLGIEIADIAGHVEDVNGRLGHQATVFAQLRETGTKMTQSTMRISAASMVARTVTEQARQEVESSHDRVEKSMADIHSLVAAVGGMEGQIAGLQEALDRVGRVAKEIFVIAKQTNLLALNATIEAARAGEAGRGFAVVANEVKALSKKTSEATTEIDATLKYLNEQAQRLMVESAASAGKARAVSEGTTAIGSVIETVGRAMTELHKETDKIDAASAEIGGNCDELEREISDLAVGVQLSSDNLSQARDRVNTLLGMSERLIGITAELDVETVDTPLIRLVQDSASRIAASFEDAVARGEIAEADLFDQTYRPIPGTNPQQHLTRFTEFCDRVLPGVLEPVLAQNDRIVFCVAVDTSGYLPTHNRAFSKPQGSDPVWNAAHCRNRRIFNDRVGLAAGRNVKPFLLQTYRRDMGGGKYTLMKDVSAPIKVRGRHWGGLRIAYKVRASD</sequence>
<comment type="caution">
    <text evidence="5">The sequence shown here is derived from an EMBL/GenBank/DDBJ whole genome shotgun (WGS) entry which is preliminary data.</text>
</comment>
<accession>A0ABS4SG05</accession>
<organism evidence="5 6">
    <name type="scientific">Azospirillum rugosum</name>
    <dbReference type="NCBI Taxonomy" id="416170"/>
    <lineage>
        <taxon>Bacteria</taxon>
        <taxon>Pseudomonadati</taxon>
        <taxon>Pseudomonadota</taxon>
        <taxon>Alphaproteobacteria</taxon>
        <taxon>Rhodospirillales</taxon>
        <taxon>Azospirillaceae</taxon>
        <taxon>Azospirillum</taxon>
    </lineage>
</organism>
<dbReference type="InterPro" id="IPR004089">
    <property type="entry name" value="MCPsignal_dom"/>
</dbReference>
<dbReference type="Gene3D" id="1.10.287.950">
    <property type="entry name" value="Methyl-accepting chemotaxis protein"/>
    <property type="match status" value="1"/>
</dbReference>
<evidence type="ECO:0000256" key="2">
    <source>
        <dbReference type="ARBA" id="ARBA00029447"/>
    </source>
</evidence>
<dbReference type="EMBL" id="JAGINP010000002">
    <property type="protein sequence ID" value="MBP2290902.1"/>
    <property type="molecule type" value="Genomic_DNA"/>
</dbReference>